<gene>
    <name evidence="2" type="ORF">DEH80_03950</name>
</gene>
<dbReference type="NCBIfam" id="NF008528">
    <property type="entry name" value="PRK11463.1-2"/>
    <property type="match status" value="1"/>
</dbReference>
<keyword evidence="1" id="KW-1133">Transmembrane helix</keyword>
<dbReference type="Pfam" id="PF04186">
    <property type="entry name" value="FxsA"/>
    <property type="match status" value="1"/>
</dbReference>
<evidence type="ECO:0008006" key="4">
    <source>
        <dbReference type="Google" id="ProtNLM"/>
    </source>
</evidence>
<feature type="transmembrane region" description="Helical" evidence="1">
    <location>
        <begin position="27"/>
        <end position="47"/>
    </location>
</feature>
<reference evidence="2 3" key="1">
    <citation type="submission" date="2018-05" db="EMBL/GenBank/DDBJ databases">
        <title>Abyssibacter profundi OUC007T gen. nov., sp. nov, a marine bacterium isolated from seawater of the Mariana Trench.</title>
        <authorList>
            <person name="Zhou S."/>
        </authorList>
    </citation>
    <scope>NUCLEOTIDE SEQUENCE [LARGE SCALE GENOMIC DNA]</scope>
    <source>
        <strain evidence="2 3">OUC007</strain>
    </source>
</reference>
<proteinExistence type="predicted"/>
<dbReference type="GO" id="GO:0016020">
    <property type="term" value="C:membrane"/>
    <property type="evidence" value="ECO:0007669"/>
    <property type="project" value="InterPro"/>
</dbReference>
<evidence type="ECO:0000313" key="3">
    <source>
        <dbReference type="Proteomes" id="UP000251800"/>
    </source>
</evidence>
<accession>A0A363UNT8</accession>
<keyword evidence="1" id="KW-0472">Membrane</keyword>
<dbReference type="RefSeq" id="WP_109719174.1">
    <property type="nucleotide sequence ID" value="NZ_QEQK01000003.1"/>
</dbReference>
<comment type="caution">
    <text evidence="2">The sequence shown here is derived from an EMBL/GenBank/DDBJ whole genome shotgun (WGS) entry which is preliminary data.</text>
</comment>
<name>A0A363UNT8_9GAMM</name>
<keyword evidence="3" id="KW-1185">Reference proteome</keyword>
<dbReference type="InterPro" id="IPR007313">
    <property type="entry name" value="FxsA"/>
</dbReference>
<sequence length="140" mass="15087">MGTRLFVLLFVIPLAETWLLIKVGGVIGAVPTIALVVLTAIVGTAVARRQGLSTIRRIQLAQAEGRLPAAEMVEGVLLLLAGVLLMTPGFFTDAIGFSMLFPKLRGRLAERTVGSLATARPDLDQPVIIEGDYERQRPPR</sequence>
<dbReference type="PANTHER" id="PTHR35335">
    <property type="entry name" value="UPF0716 PROTEIN FXSA"/>
    <property type="match status" value="1"/>
</dbReference>
<feature type="transmembrane region" description="Helical" evidence="1">
    <location>
        <begin position="76"/>
        <end position="101"/>
    </location>
</feature>
<dbReference type="Proteomes" id="UP000251800">
    <property type="component" value="Unassembled WGS sequence"/>
</dbReference>
<dbReference type="PANTHER" id="PTHR35335:SF1">
    <property type="entry name" value="UPF0716 PROTEIN FXSA"/>
    <property type="match status" value="1"/>
</dbReference>
<keyword evidence="1" id="KW-0812">Transmembrane</keyword>
<dbReference type="EMBL" id="QEQK01000003">
    <property type="protein sequence ID" value="PWN57094.1"/>
    <property type="molecule type" value="Genomic_DNA"/>
</dbReference>
<dbReference type="AlphaFoldDB" id="A0A363UNT8"/>
<organism evidence="2 3">
    <name type="scientific">Abyssibacter profundi</name>
    <dbReference type="NCBI Taxonomy" id="2182787"/>
    <lineage>
        <taxon>Bacteria</taxon>
        <taxon>Pseudomonadati</taxon>
        <taxon>Pseudomonadota</taxon>
        <taxon>Gammaproteobacteria</taxon>
        <taxon>Chromatiales</taxon>
        <taxon>Oceanococcaceae</taxon>
        <taxon>Abyssibacter</taxon>
    </lineage>
</organism>
<protein>
    <recommendedName>
        <fullName evidence="4">Exlusion protein FxsA</fullName>
    </recommendedName>
</protein>
<dbReference type="OrthoDB" id="9792788at2"/>
<evidence type="ECO:0000313" key="2">
    <source>
        <dbReference type="EMBL" id="PWN57094.1"/>
    </source>
</evidence>
<evidence type="ECO:0000256" key="1">
    <source>
        <dbReference type="SAM" id="Phobius"/>
    </source>
</evidence>